<keyword evidence="2 11" id="KW-0547">Nucleotide-binding</keyword>
<feature type="domain" description="UvrD-like helicase C-terminal" evidence="13">
    <location>
        <begin position="264"/>
        <end position="608"/>
    </location>
</feature>
<dbReference type="PANTHER" id="PTHR11070">
    <property type="entry name" value="UVRD / RECB / PCRA DNA HELICASE FAMILY MEMBER"/>
    <property type="match status" value="1"/>
</dbReference>
<evidence type="ECO:0000313" key="15">
    <source>
        <dbReference type="Proteomes" id="UP000309454"/>
    </source>
</evidence>
<evidence type="ECO:0000256" key="11">
    <source>
        <dbReference type="PROSITE-ProRule" id="PRU00560"/>
    </source>
</evidence>
<proteinExistence type="inferred from homology"/>
<dbReference type="GO" id="GO:0003677">
    <property type="term" value="F:DNA binding"/>
    <property type="evidence" value="ECO:0007669"/>
    <property type="project" value="UniProtKB-KW"/>
</dbReference>
<keyword evidence="7" id="KW-0413">Isomerase</keyword>
<evidence type="ECO:0000256" key="7">
    <source>
        <dbReference type="ARBA" id="ARBA00023235"/>
    </source>
</evidence>
<reference evidence="14 15" key="1">
    <citation type="submission" date="2019-04" db="EMBL/GenBank/DDBJ databases">
        <title>Microbes associate with the intestines of laboratory mice.</title>
        <authorList>
            <person name="Navarre W."/>
            <person name="Wong E."/>
            <person name="Huang K.C."/>
            <person name="Tropini C."/>
            <person name="Ng K."/>
            <person name="Yu B."/>
        </authorList>
    </citation>
    <scope>NUCLEOTIDE SEQUENCE [LARGE SCALE GENOMIC DNA]</scope>
    <source>
        <strain evidence="14 15">NM48_B13</strain>
    </source>
</reference>
<dbReference type="OrthoDB" id="3170426at2"/>
<evidence type="ECO:0000256" key="2">
    <source>
        <dbReference type="ARBA" id="ARBA00022741"/>
    </source>
</evidence>
<dbReference type="GO" id="GO:0000725">
    <property type="term" value="P:recombinational repair"/>
    <property type="evidence" value="ECO:0007669"/>
    <property type="project" value="TreeGrafter"/>
</dbReference>
<dbReference type="Gene3D" id="3.40.50.300">
    <property type="entry name" value="P-loop containing nucleotide triphosphate hydrolases"/>
    <property type="match status" value="2"/>
</dbReference>
<keyword evidence="3 11" id="KW-0378">Hydrolase</keyword>
<accession>A0A4T9T7B1</accession>
<dbReference type="InterPro" id="IPR027417">
    <property type="entry name" value="P-loop_NTPase"/>
</dbReference>
<evidence type="ECO:0000256" key="10">
    <source>
        <dbReference type="ARBA" id="ARBA00048988"/>
    </source>
</evidence>
<keyword evidence="15" id="KW-1185">Reference proteome</keyword>
<name>A0A4T9T7B1_9ACTN</name>
<evidence type="ECO:0000256" key="5">
    <source>
        <dbReference type="ARBA" id="ARBA00022840"/>
    </source>
</evidence>
<dbReference type="PROSITE" id="PS51217">
    <property type="entry name" value="UVRD_HELICASE_CTER"/>
    <property type="match status" value="1"/>
</dbReference>
<dbReference type="PANTHER" id="PTHR11070:SF2">
    <property type="entry name" value="ATP-DEPENDENT DNA HELICASE SRS2"/>
    <property type="match status" value="1"/>
</dbReference>
<dbReference type="Gene3D" id="1.10.486.10">
    <property type="entry name" value="PCRA, domain 4"/>
    <property type="match status" value="1"/>
</dbReference>
<comment type="caution">
    <text evidence="14">The sequence shown here is derived from an EMBL/GenBank/DDBJ whole genome shotgun (WGS) entry which is preliminary data.</text>
</comment>
<dbReference type="EMBL" id="SSTM01000003">
    <property type="protein sequence ID" value="TJW10635.1"/>
    <property type="molecule type" value="Genomic_DNA"/>
</dbReference>
<dbReference type="Gene3D" id="1.10.10.160">
    <property type="match status" value="1"/>
</dbReference>
<evidence type="ECO:0000259" key="13">
    <source>
        <dbReference type="PROSITE" id="PS51217"/>
    </source>
</evidence>
<protein>
    <recommendedName>
        <fullName evidence="9">DNA 3'-5' helicase</fullName>
        <ecNumber evidence="9">5.6.2.4</ecNumber>
    </recommendedName>
</protein>
<dbReference type="GO" id="GO:0005524">
    <property type="term" value="F:ATP binding"/>
    <property type="evidence" value="ECO:0007669"/>
    <property type="project" value="UniProtKB-UniRule"/>
</dbReference>
<comment type="catalytic activity">
    <reaction evidence="10">
        <text>ATP + H2O = ADP + phosphate + H(+)</text>
        <dbReference type="Rhea" id="RHEA:13065"/>
        <dbReference type="ChEBI" id="CHEBI:15377"/>
        <dbReference type="ChEBI" id="CHEBI:15378"/>
        <dbReference type="ChEBI" id="CHEBI:30616"/>
        <dbReference type="ChEBI" id="CHEBI:43474"/>
        <dbReference type="ChEBI" id="CHEBI:456216"/>
        <dbReference type="EC" id="5.6.2.4"/>
    </reaction>
</comment>
<evidence type="ECO:0000256" key="1">
    <source>
        <dbReference type="ARBA" id="ARBA00009922"/>
    </source>
</evidence>
<dbReference type="RefSeq" id="WP_136845678.1">
    <property type="nucleotide sequence ID" value="NZ_CANSOV010000012.1"/>
</dbReference>
<dbReference type="GO" id="GO:0043138">
    <property type="term" value="F:3'-5' DNA helicase activity"/>
    <property type="evidence" value="ECO:0007669"/>
    <property type="project" value="UniProtKB-EC"/>
</dbReference>
<evidence type="ECO:0000313" key="14">
    <source>
        <dbReference type="EMBL" id="TJW10635.1"/>
    </source>
</evidence>
<dbReference type="EC" id="5.6.2.4" evidence="9"/>
<dbReference type="SUPFAM" id="SSF52540">
    <property type="entry name" value="P-loop containing nucleoside triphosphate hydrolases"/>
    <property type="match status" value="1"/>
</dbReference>
<dbReference type="InterPro" id="IPR014017">
    <property type="entry name" value="DNA_helicase_UvrD-like_C"/>
</dbReference>
<dbReference type="AlphaFoldDB" id="A0A4T9T7B1"/>
<keyword evidence="4 11" id="KW-0347">Helicase</keyword>
<feature type="domain" description="UvrD-like helicase ATP-binding" evidence="12">
    <location>
        <begin position="1"/>
        <end position="266"/>
    </location>
</feature>
<dbReference type="Pfam" id="PF00580">
    <property type="entry name" value="UvrD-helicase"/>
    <property type="match status" value="1"/>
</dbReference>
<organism evidence="14 15">
    <name type="scientific">Parvibacter caecicola</name>
    <dbReference type="NCBI Taxonomy" id="747645"/>
    <lineage>
        <taxon>Bacteria</taxon>
        <taxon>Bacillati</taxon>
        <taxon>Actinomycetota</taxon>
        <taxon>Coriobacteriia</taxon>
        <taxon>Coriobacteriales</taxon>
        <taxon>Coriobacteriaceae</taxon>
        <taxon>Parvibacter</taxon>
    </lineage>
</organism>
<feature type="binding site" evidence="11">
    <location>
        <begin position="17"/>
        <end position="24"/>
    </location>
    <ligand>
        <name>ATP</name>
        <dbReference type="ChEBI" id="CHEBI:30616"/>
    </ligand>
</feature>
<gene>
    <name evidence="14" type="ORF">E5982_04935</name>
</gene>
<keyword evidence="6" id="KW-0238">DNA-binding</keyword>
<keyword evidence="5 11" id="KW-0067">ATP-binding</keyword>
<evidence type="ECO:0000256" key="4">
    <source>
        <dbReference type="ARBA" id="ARBA00022806"/>
    </source>
</evidence>
<dbReference type="InterPro" id="IPR000212">
    <property type="entry name" value="DNA_helicase_UvrD/REP"/>
</dbReference>
<dbReference type="Proteomes" id="UP000309454">
    <property type="component" value="Unassembled WGS sequence"/>
</dbReference>
<evidence type="ECO:0000256" key="9">
    <source>
        <dbReference type="ARBA" id="ARBA00034808"/>
    </source>
</evidence>
<dbReference type="InterPro" id="IPR014016">
    <property type="entry name" value="UvrD-like_ATP-bd"/>
</dbReference>
<evidence type="ECO:0000256" key="3">
    <source>
        <dbReference type="ARBA" id="ARBA00022801"/>
    </source>
</evidence>
<comment type="similarity">
    <text evidence="1">Belongs to the helicase family. UvrD subfamily.</text>
</comment>
<evidence type="ECO:0000259" key="12">
    <source>
        <dbReference type="PROSITE" id="PS51198"/>
    </source>
</evidence>
<sequence length="644" mass="70241">MIEEISACDERLVKVSGAAGTGKTAALIARAARLINDGADPSTILMVASTTFGAQALRERLRAALGEDNAPAANEVAITTALNAAVAVLGTPAACEATDRKPRLLAGFEYNFFIEDMKTTGQSRRQLKNVMDLFDRHWCSYDTSEDWLIPGEQTVAWQRAQEVLGALGAMLPNEAPYLAARFLQENPEGRAQCGFEVVLADDFQNLSHAQQTLVCLLANRQVMVAGNSNETATCASPLPHPDGFTQFENLRNGVTCFQLETAFNNVKATAFADALAVAGADSQALTAQKRDGSATDITLVKWNMAEDEFNSLTKYLRALIADREIEESQMCVVVPNKRWARTMQQALGKRGIKTSADGAFPGLVGDPRDAARSQALIAFTKLNLLANPEDVVAWRAWCGYGHQLTHSDTWGRLLEYARQQGIPVLEALPAVAQAVAGGTEPFMKAKLIAERYNQGREFIEKNSRRKGFGLTRAAGLDGLREFKGTLDTLAGDEDAATVYAVLRDKEMNPTFTEGAHILRISSYENMVGCNYQYVVITGCVDGLMPARDAFEVVSTDEDRKRVMDAERRLFAGAVAKARDELMLSTFSRAQLELAEKTKMQVTRVRSDGDDRIALLRPTTFIAEARNAAPSTIGGQMLLSKYDLA</sequence>
<evidence type="ECO:0000256" key="8">
    <source>
        <dbReference type="ARBA" id="ARBA00034617"/>
    </source>
</evidence>
<comment type="catalytic activity">
    <reaction evidence="8">
        <text>Couples ATP hydrolysis with the unwinding of duplex DNA by translocating in the 3'-5' direction.</text>
        <dbReference type="EC" id="5.6.2.4"/>
    </reaction>
</comment>
<dbReference type="GO" id="GO:0016887">
    <property type="term" value="F:ATP hydrolysis activity"/>
    <property type="evidence" value="ECO:0007669"/>
    <property type="project" value="RHEA"/>
</dbReference>
<evidence type="ECO:0000256" key="6">
    <source>
        <dbReference type="ARBA" id="ARBA00023125"/>
    </source>
</evidence>
<dbReference type="InterPro" id="IPR013986">
    <property type="entry name" value="DExx_box_DNA_helicase_dom_sf"/>
</dbReference>
<dbReference type="PROSITE" id="PS51198">
    <property type="entry name" value="UVRD_HELICASE_ATP_BIND"/>
    <property type="match status" value="1"/>
</dbReference>